<accession>A0AAD8NBT9</accession>
<evidence type="ECO:0000256" key="1">
    <source>
        <dbReference type="ARBA" id="ARBA00007626"/>
    </source>
</evidence>
<dbReference type="EMBL" id="JAUHHV010000010">
    <property type="protein sequence ID" value="KAK1409815.1"/>
    <property type="molecule type" value="Genomic_DNA"/>
</dbReference>
<comment type="caution">
    <text evidence="5">The sequence shown here is derived from an EMBL/GenBank/DDBJ whole genome shotgun (WGS) entry which is preliminary data.</text>
</comment>
<evidence type="ECO:0000313" key="6">
    <source>
        <dbReference type="Proteomes" id="UP001229421"/>
    </source>
</evidence>
<dbReference type="Pfam" id="PF13812">
    <property type="entry name" value="PPR_3"/>
    <property type="match status" value="1"/>
</dbReference>
<gene>
    <name evidence="5" type="ORF">QVD17_36344</name>
</gene>
<dbReference type="PROSITE" id="PS51375">
    <property type="entry name" value="PPR"/>
    <property type="match status" value="5"/>
</dbReference>
<reference evidence="5" key="1">
    <citation type="journal article" date="2023" name="bioRxiv">
        <title>Improved chromosome-level genome assembly for marigold (Tagetes erecta).</title>
        <authorList>
            <person name="Jiang F."/>
            <person name="Yuan L."/>
            <person name="Wang S."/>
            <person name="Wang H."/>
            <person name="Xu D."/>
            <person name="Wang A."/>
            <person name="Fan W."/>
        </authorList>
    </citation>
    <scope>NUCLEOTIDE SEQUENCE</scope>
    <source>
        <strain evidence="5">WSJ</strain>
        <tissue evidence="5">Leaf</tissue>
    </source>
</reference>
<dbReference type="InterPro" id="IPR002885">
    <property type="entry name" value="PPR_rpt"/>
</dbReference>
<dbReference type="Gene3D" id="1.25.40.10">
    <property type="entry name" value="Tetratricopeptide repeat domain"/>
    <property type="match status" value="3"/>
</dbReference>
<comment type="similarity">
    <text evidence="1">Belongs to the PPR family. P subfamily.</text>
</comment>
<feature type="repeat" description="PPR" evidence="3">
    <location>
        <begin position="444"/>
        <end position="478"/>
    </location>
</feature>
<keyword evidence="2" id="KW-0677">Repeat</keyword>
<sequence>MDINIIRTHQYLPFKSNLQIQSNTNALIKPNNQPDKRPVSREMRSTTTLTTTIITSSVSTPPPPLPKHTRTPKQQPPKHSKSPSSSTKSHRPPLFSTFKWEQQHRKLHTQINYYAELASNLAEDARFDDFFMIVETVTSSSTSGVQVDEFFALLNVDLVCKGVVCVIESDDGVRRLNTLFTGFQKLGIGCASKLLLSDPSVVDTIGRECRRILRHGGVDEVVDLMETLSGFGLTIEDAVEPVEVIRNCVNKRNTQAAIRYAGFCTRSDEAFCTAILEFGKRGEMASALAVFEASKRKLGCVNMYAYRTIIDVCGLCHDHLQSRSIYEELNAKKINPNLYVFNSLMNVNARDLSYTMNIYKHMQSLGIAPDIASYNILLKSCALAARLDLAQEFYKEVEYLESIGSLKLDVFTYSTMIKVFTDERMWQMALGIKDKMLESSVTPNIVTWSSLISACAKSGLVDQAFVLFEEMLLAGCMPNSQCCNVLLHACVNALQYDRAFRLFQNWKNSSFQMTNRNLIPGDSQIAINVPFKPTVSTYNILMKACGTDHFLAKALMEEMETAGLTPNHISWSTLIGVYGGSGDVKSAVQVLKTMRESGVPPDVVAYTAAIKVCVKQRELNLAFSLFAEMKKYQIQPNMVTYNTLLRARTRYGSLIEVQQCLSIYQDMRKSGFKPNDYYLKELIEEWCEGIIQDNHRSQGRLKTTNRRDSGGPHSLLLEKVASHLQKGTQSIAVDLRGLTKIEARIVVLAVLRMIKENYHPGEYMRDDMFIILGVQEVGTAVDKSEFDVKDAIIELLKDNLRLEVLSLGPKFPTEIRINVENPFNSQPDMHETLEGTKLSKSPSRRPAVLHRLKVTRRSLYRWLQKKVQ</sequence>
<evidence type="ECO:0000256" key="2">
    <source>
        <dbReference type="ARBA" id="ARBA00022737"/>
    </source>
</evidence>
<protein>
    <recommendedName>
        <fullName evidence="7">Pentatricopeptide repeat-containing protein</fullName>
    </recommendedName>
</protein>
<feature type="compositionally biased region" description="Basic residues" evidence="4">
    <location>
        <begin position="67"/>
        <end position="81"/>
    </location>
</feature>
<feature type="repeat" description="PPR" evidence="3">
    <location>
        <begin position="409"/>
        <end position="443"/>
    </location>
</feature>
<feature type="region of interest" description="Disordered" evidence="4">
    <location>
        <begin position="25"/>
        <end position="93"/>
    </location>
</feature>
<dbReference type="InterPro" id="IPR011990">
    <property type="entry name" value="TPR-like_helical_dom_sf"/>
</dbReference>
<feature type="repeat" description="PPR" evidence="3">
    <location>
        <begin position="602"/>
        <end position="636"/>
    </location>
</feature>
<evidence type="ECO:0000313" key="5">
    <source>
        <dbReference type="EMBL" id="KAK1409815.1"/>
    </source>
</evidence>
<name>A0AAD8NBT9_TARER</name>
<evidence type="ECO:0000256" key="4">
    <source>
        <dbReference type="SAM" id="MobiDB-lite"/>
    </source>
</evidence>
<feature type="repeat" description="PPR" evidence="3">
    <location>
        <begin position="637"/>
        <end position="674"/>
    </location>
</feature>
<dbReference type="Pfam" id="PF13041">
    <property type="entry name" value="PPR_2"/>
    <property type="match status" value="2"/>
</dbReference>
<feature type="compositionally biased region" description="Basic and acidic residues" evidence="4">
    <location>
        <begin position="34"/>
        <end position="44"/>
    </location>
</feature>
<dbReference type="PANTHER" id="PTHR47447">
    <property type="entry name" value="OS03G0856100 PROTEIN"/>
    <property type="match status" value="1"/>
</dbReference>
<evidence type="ECO:0000256" key="3">
    <source>
        <dbReference type="PROSITE-ProRule" id="PRU00708"/>
    </source>
</evidence>
<feature type="repeat" description="PPR" evidence="3">
    <location>
        <begin position="567"/>
        <end position="601"/>
    </location>
</feature>
<feature type="compositionally biased region" description="Low complexity" evidence="4">
    <location>
        <begin position="45"/>
        <end position="59"/>
    </location>
</feature>
<dbReference type="Proteomes" id="UP001229421">
    <property type="component" value="Unassembled WGS sequence"/>
</dbReference>
<dbReference type="PANTHER" id="PTHR47447:SF28">
    <property type="entry name" value="PENTACOTRIPEPTIDE-REPEAT REGION OF PRORP DOMAIN-CONTAINING PROTEIN"/>
    <property type="match status" value="1"/>
</dbReference>
<evidence type="ECO:0008006" key="7">
    <source>
        <dbReference type="Google" id="ProtNLM"/>
    </source>
</evidence>
<organism evidence="5 6">
    <name type="scientific">Tagetes erecta</name>
    <name type="common">African marigold</name>
    <dbReference type="NCBI Taxonomy" id="13708"/>
    <lineage>
        <taxon>Eukaryota</taxon>
        <taxon>Viridiplantae</taxon>
        <taxon>Streptophyta</taxon>
        <taxon>Embryophyta</taxon>
        <taxon>Tracheophyta</taxon>
        <taxon>Spermatophyta</taxon>
        <taxon>Magnoliopsida</taxon>
        <taxon>eudicotyledons</taxon>
        <taxon>Gunneridae</taxon>
        <taxon>Pentapetalae</taxon>
        <taxon>asterids</taxon>
        <taxon>campanulids</taxon>
        <taxon>Asterales</taxon>
        <taxon>Asteraceae</taxon>
        <taxon>Asteroideae</taxon>
        <taxon>Heliantheae alliance</taxon>
        <taxon>Tageteae</taxon>
        <taxon>Tagetes</taxon>
    </lineage>
</organism>
<dbReference type="NCBIfam" id="TIGR00756">
    <property type="entry name" value="PPR"/>
    <property type="match status" value="4"/>
</dbReference>
<keyword evidence="6" id="KW-1185">Reference proteome</keyword>
<proteinExistence type="inferred from homology"/>
<dbReference type="Pfam" id="PF01535">
    <property type="entry name" value="PPR"/>
    <property type="match status" value="2"/>
</dbReference>
<dbReference type="AlphaFoldDB" id="A0AAD8NBT9"/>